<name>A0A450X890_9GAMM</name>
<dbReference type="AlphaFoldDB" id="A0A450X890"/>
<evidence type="ECO:0000313" key="1">
    <source>
        <dbReference type="EMBL" id="VFK25478.1"/>
    </source>
</evidence>
<protein>
    <submittedName>
        <fullName evidence="1">Uncharacterized protein</fullName>
    </submittedName>
</protein>
<accession>A0A450X890</accession>
<organism evidence="1">
    <name type="scientific">Candidatus Kentrum sp. LPFa</name>
    <dbReference type="NCBI Taxonomy" id="2126335"/>
    <lineage>
        <taxon>Bacteria</taxon>
        <taxon>Pseudomonadati</taxon>
        <taxon>Pseudomonadota</taxon>
        <taxon>Gammaproteobacteria</taxon>
        <taxon>Candidatus Kentrum</taxon>
    </lineage>
</organism>
<dbReference type="EMBL" id="CAADFP010000022">
    <property type="protein sequence ID" value="VFK25478.1"/>
    <property type="molecule type" value="Genomic_DNA"/>
</dbReference>
<reference evidence="1" key="1">
    <citation type="submission" date="2019-02" db="EMBL/GenBank/DDBJ databases">
        <authorList>
            <person name="Gruber-Vodicka R. H."/>
            <person name="Seah K. B. B."/>
        </authorList>
    </citation>
    <scope>NUCLEOTIDE SEQUENCE</scope>
    <source>
        <strain evidence="1">BECK_S426</strain>
    </source>
</reference>
<sequence>MAYTATCQAFHSLHWHLYEYGSTANRKGGAGKPTFTPVKYLLRYAVLVRRRCARNWVPARRRVGTRRDLEWLSVGIPSEIKDSPHHWRGADCLPGYCLFLFLPAAYWEQAKVQEVKRPLYLVAAWMRRFFHELCGPGVQMSDTPPVLPLFFPYILKDCMQVIIELLRIIVMIFSNLFYNRVFPHYSHLVDSCGVQIVGGS</sequence>
<proteinExistence type="predicted"/>
<gene>
    <name evidence="1" type="ORF">BECKLPF1236C_GA0070990_100223</name>
</gene>